<comment type="similarity">
    <text evidence="2 13">Belongs to the CRISPR-associated exonuclease Cas4 family.</text>
</comment>
<dbReference type="RefSeq" id="WP_281793533.1">
    <property type="nucleotide sequence ID" value="NZ_BSDR01000001.1"/>
</dbReference>
<proteinExistence type="inferred from homology"/>
<evidence type="ECO:0000256" key="7">
    <source>
        <dbReference type="ARBA" id="ARBA00022801"/>
    </source>
</evidence>
<dbReference type="CDD" id="cd09637">
    <property type="entry name" value="Cas4_I-A_I-B_I-C_I-D_II-B"/>
    <property type="match status" value="1"/>
</dbReference>
<keyword evidence="10 13" id="KW-0411">Iron-sulfur</keyword>
<comment type="function">
    <text evidence="13">CRISPR (clustered regularly interspaced short palindromic repeat) is an adaptive immune system that provides protection against mobile genetic elements (viruses, transposable elements and conjugative plasmids). CRISPR clusters contain sequences complementary to antecedent mobile elements and target invading nucleic acids. CRISPR clusters are transcribed and processed into CRISPR RNA (crRNA).</text>
</comment>
<dbReference type="InterPro" id="IPR013343">
    <property type="entry name" value="CRISPR-assoc_prot_Cas4"/>
</dbReference>
<evidence type="ECO:0000256" key="10">
    <source>
        <dbReference type="ARBA" id="ARBA00023014"/>
    </source>
</evidence>
<evidence type="ECO:0000256" key="2">
    <source>
        <dbReference type="ARBA" id="ARBA00009189"/>
    </source>
</evidence>
<gene>
    <name evidence="15" type="ORF">DAMNIGENAA_17090</name>
</gene>
<evidence type="ECO:0000313" key="16">
    <source>
        <dbReference type="Proteomes" id="UP001144372"/>
    </source>
</evidence>
<keyword evidence="9 13" id="KW-0408">Iron</keyword>
<comment type="cofactor">
    <cofactor evidence="13">
        <name>iron-sulfur cluster</name>
        <dbReference type="ChEBI" id="CHEBI:30408"/>
    </cofactor>
</comment>
<evidence type="ECO:0000256" key="1">
    <source>
        <dbReference type="ARBA" id="ARBA00001966"/>
    </source>
</evidence>
<keyword evidence="16" id="KW-1185">Reference proteome</keyword>
<evidence type="ECO:0000256" key="4">
    <source>
        <dbReference type="ARBA" id="ARBA00020049"/>
    </source>
</evidence>
<keyword evidence="12 13" id="KW-0464">Manganese</keyword>
<comment type="cofactor">
    <cofactor evidence="1">
        <name>[4Fe-4S] cluster</name>
        <dbReference type="ChEBI" id="CHEBI:49883"/>
    </cofactor>
</comment>
<dbReference type="PANTHER" id="PTHR36531:SF6">
    <property type="entry name" value="DNA REPLICATION ATP-DEPENDENT HELICASE_NUCLEASE DNA2"/>
    <property type="match status" value="1"/>
</dbReference>
<dbReference type="Gene3D" id="3.90.320.10">
    <property type="match status" value="1"/>
</dbReference>
<dbReference type="Proteomes" id="UP001144372">
    <property type="component" value="Unassembled WGS sequence"/>
</dbReference>
<keyword evidence="8 13" id="KW-0269">Exonuclease</keyword>
<organism evidence="15 16">
    <name type="scientific">Desulforhabdus amnigena</name>
    <dbReference type="NCBI Taxonomy" id="40218"/>
    <lineage>
        <taxon>Bacteria</taxon>
        <taxon>Pseudomonadati</taxon>
        <taxon>Thermodesulfobacteriota</taxon>
        <taxon>Syntrophobacteria</taxon>
        <taxon>Syntrophobacterales</taxon>
        <taxon>Syntrophobacteraceae</taxon>
        <taxon>Desulforhabdus</taxon>
    </lineage>
</organism>
<feature type="domain" description="DUF83" evidence="14">
    <location>
        <begin position="11"/>
        <end position="199"/>
    </location>
</feature>
<protein>
    <recommendedName>
        <fullName evidence="4 13">CRISPR-associated exonuclease Cas4</fullName>
        <ecNumber evidence="3 13">3.1.12.1</ecNumber>
    </recommendedName>
</protein>
<keyword evidence="11 13" id="KW-0051">Antiviral defense</keyword>
<dbReference type="Pfam" id="PF01930">
    <property type="entry name" value="Cas_Cas4"/>
    <property type="match status" value="1"/>
</dbReference>
<dbReference type="EC" id="3.1.12.1" evidence="3 13"/>
<evidence type="ECO:0000256" key="13">
    <source>
        <dbReference type="RuleBase" id="RU365022"/>
    </source>
</evidence>
<evidence type="ECO:0000256" key="9">
    <source>
        <dbReference type="ARBA" id="ARBA00023004"/>
    </source>
</evidence>
<dbReference type="PANTHER" id="PTHR36531">
    <property type="entry name" value="CRISPR-ASSOCIATED EXONUCLEASE CAS4"/>
    <property type="match status" value="1"/>
</dbReference>
<dbReference type="NCBIfam" id="TIGR00372">
    <property type="entry name" value="cas4"/>
    <property type="match status" value="1"/>
</dbReference>
<name>A0A9W6CYR9_9BACT</name>
<dbReference type="InterPro" id="IPR011604">
    <property type="entry name" value="PDDEXK-like_dom_sf"/>
</dbReference>
<evidence type="ECO:0000256" key="8">
    <source>
        <dbReference type="ARBA" id="ARBA00022839"/>
    </source>
</evidence>
<accession>A0A9W6CYR9</accession>
<evidence type="ECO:0000256" key="5">
    <source>
        <dbReference type="ARBA" id="ARBA00022722"/>
    </source>
</evidence>
<evidence type="ECO:0000256" key="3">
    <source>
        <dbReference type="ARBA" id="ARBA00012768"/>
    </source>
</evidence>
<evidence type="ECO:0000256" key="11">
    <source>
        <dbReference type="ARBA" id="ARBA00023118"/>
    </source>
</evidence>
<dbReference type="AlphaFoldDB" id="A0A9W6CYR9"/>
<reference evidence="15" key="1">
    <citation type="submission" date="2022-12" db="EMBL/GenBank/DDBJ databases">
        <title>Reference genome sequencing for broad-spectrum identification of bacterial and archaeal isolates by mass spectrometry.</title>
        <authorList>
            <person name="Sekiguchi Y."/>
            <person name="Tourlousse D.M."/>
        </authorList>
    </citation>
    <scope>NUCLEOTIDE SEQUENCE</scope>
    <source>
        <strain evidence="15">ASRB1</strain>
    </source>
</reference>
<evidence type="ECO:0000259" key="14">
    <source>
        <dbReference type="Pfam" id="PF01930"/>
    </source>
</evidence>
<evidence type="ECO:0000256" key="12">
    <source>
        <dbReference type="ARBA" id="ARBA00023211"/>
    </source>
</evidence>
<evidence type="ECO:0000256" key="6">
    <source>
        <dbReference type="ARBA" id="ARBA00022723"/>
    </source>
</evidence>
<keyword evidence="6 13" id="KW-0479">Metal-binding</keyword>
<dbReference type="GO" id="GO:0046872">
    <property type="term" value="F:metal ion binding"/>
    <property type="evidence" value="ECO:0007669"/>
    <property type="project" value="UniProtKB-KW"/>
</dbReference>
<dbReference type="GO" id="GO:0004527">
    <property type="term" value="F:exonuclease activity"/>
    <property type="evidence" value="ECO:0007669"/>
    <property type="project" value="UniProtKB-KW"/>
</dbReference>
<dbReference type="InterPro" id="IPR051827">
    <property type="entry name" value="Cas4_exonuclease"/>
</dbReference>
<dbReference type="GO" id="GO:0051536">
    <property type="term" value="F:iron-sulfur cluster binding"/>
    <property type="evidence" value="ECO:0007669"/>
    <property type="project" value="UniProtKB-KW"/>
</dbReference>
<dbReference type="GO" id="GO:0051607">
    <property type="term" value="P:defense response to virus"/>
    <property type="evidence" value="ECO:0007669"/>
    <property type="project" value="UniProtKB-KW"/>
</dbReference>
<keyword evidence="7 13" id="KW-0378">Hydrolase</keyword>
<keyword evidence="5 13" id="KW-0540">Nuclease</keyword>
<evidence type="ECO:0000313" key="15">
    <source>
        <dbReference type="EMBL" id="GLI34276.1"/>
    </source>
</evidence>
<comment type="cofactor">
    <cofactor evidence="13">
        <name>Mg(2+)</name>
        <dbReference type="ChEBI" id="CHEBI:18420"/>
    </cofactor>
    <cofactor evidence="13">
        <name>Mn(2+)</name>
        <dbReference type="ChEBI" id="CHEBI:29035"/>
    </cofactor>
    <text evidence="13">Mg(2+) or Mn(2+) required for ssDNA cleavage activity.</text>
</comment>
<dbReference type="InterPro" id="IPR022765">
    <property type="entry name" value="Dna2/Cas4_DUF83"/>
</dbReference>
<dbReference type="EMBL" id="BSDR01000001">
    <property type="protein sequence ID" value="GLI34276.1"/>
    <property type="molecule type" value="Genomic_DNA"/>
</dbReference>
<comment type="caution">
    <text evidence="15">The sequence shown here is derived from an EMBL/GenBank/DDBJ whole genome shotgun (WGS) entry which is preliminary data.</text>
</comment>
<sequence>MYTEEDLLPLSALQHLLFCERQCALIHIEQIWVENLYTAEGRVMHERVDSGRSESRRDVRLAFGLPLRSLRLGLTGKADAVEFHREEGKTGGERSSSSPLWRPFPVEYKRGRPKKELWDKVQLCAQAMCLEEMLDVEVPRGALFYGKTRRRVDVVFDAELRRKTEETAGRLHDLIASGVTPPAVYDEKCESCSFISLCLPKATGGKRSVARYLAEMMQS</sequence>